<evidence type="ECO:0000313" key="3">
    <source>
        <dbReference type="Proteomes" id="UP000245631"/>
    </source>
</evidence>
<dbReference type="Pfam" id="PF13649">
    <property type="entry name" value="Methyltransf_25"/>
    <property type="match status" value="1"/>
</dbReference>
<keyword evidence="2" id="KW-0489">Methyltransferase</keyword>
<dbReference type="InterPro" id="IPR041698">
    <property type="entry name" value="Methyltransf_25"/>
</dbReference>
<gene>
    <name evidence="2" type="ORF">C8D77_11323</name>
</gene>
<dbReference type="EMBL" id="QGGH01000013">
    <property type="protein sequence ID" value="PWJ87934.1"/>
    <property type="molecule type" value="Genomic_DNA"/>
</dbReference>
<protein>
    <submittedName>
        <fullName evidence="2">Methyltransferase family protein</fullName>
    </submittedName>
</protein>
<evidence type="ECO:0000259" key="1">
    <source>
        <dbReference type="Pfam" id="PF13649"/>
    </source>
</evidence>
<sequence length="244" mass="27478">MARAVSNAPITEPVNYDDEVASYELATKQKYQDPSIASWYLKGYEGRLKLSSLASYIIARREQRCIGKALERCSPRPSRLLDVPCGTGKLAQVLSQQGREVLAADISMEMMVLAKTSYEGQPGFRGFIRCDVTKLPFADESFDTVVCLRLIHLIPPHLRRDIINELARISSYRLIVSYGLTTRFQRIRLKLRKMITGGISAPHPVRLDVARQDFEEVGLALTDSFSVLPLLSCERLFVLEKVKA</sequence>
<dbReference type="InterPro" id="IPR029063">
    <property type="entry name" value="SAM-dependent_MTases_sf"/>
</dbReference>
<keyword evidence="2" id="KW-0808">Transferase</keyword>
<dbReference type="Proteomes" id="UP000245631">
    <property type="component" value="Unassembled WGS sequence"/>
</dbReference>
<dbReference type="GO" id="GO:0008168">
    <property type="term" value="F:methyltransferase activity"/>
    <property type="evidence" value="ECO:0007669"/>
    <property type="project" value="UniProtKB-KW"/>
</dbReference>
<dbReference type="PANTHER" id="PTHR43591">
    <property type="entry name" value="METHYLTRANSFERASE"/>
    <property type="match status" value="1"/>
</dbReference>
<dbReference type="GO" id="GO:0032259">
    <property type="term" value="P:methylation"/>
    <property type="evidence" value="ECO:0007669"/>
    <property type="project" value="UniProtKB-KW"/>
</dbReference>
<accession>A0A8E2W9R7</accession>
<proteinExistence type="predicted"/>
<feature type="domain" description="Methyltransferase" evidence="1">
    <location>
        <begin position="81"/>
        <end position="169"/>
    </location>
</feature>
<dbReference type="AlphaFoldDB" id="A0A8E2W9R7"/>
<name>A0A8E2W9R7_RHILI</name>
<evidence type="ECO:0000313" key="2">
    <source>
        <dbReference type="EMBL" id="PWJ87934.1"/>
    </source>
</evidence>
<reference evidence="2 3" key="1">
    <citation type="submission" date="2018-05" db="EMBL/GenBank/DDBJ databases">
        <title>Genomic Encyclopedia of Type Strains, Phase IV (KMG-IV): sequencing the most valuable type-strain genomes for metagenomic binning, comparative biology and taxonomic classification.</title>
        <authorList>
            <person name="Goeker M."/>
        </authorList>
    </citation>
    <scope>NUCLEOTIDE SEQUENCE [LARGE SCALE GENOMIC DNA]</scope>
    <source>
        <strain evidence="2 3">DSM 2626</strain>
    </source>
</reference>
<dbReference type="CDD" id="cd02440">
    <property type="entry name" value="AdoMet_MTases"/>
    <property type="match status" value="1"/>
</dbReference>
<dbReference type="SUPFAM" id="SSF53335">
    <property type="entry name" value="S-adenosyl-L-methionine-dependent methyltransferases"/>
    <property type="match status" value="1"/>
</dbReference>
<dbReference type="Gene3D" id="3.40.50.150">
    <property type="entry name" value="Vaccinia Virus protein VP39"/>
    <property type="match status" value="1"/>
</dbReference>
<comment type="caution">
    <text evidence="2">The sequence shown here is derived from an EMBL/GenBank/DDBJ whole genome shotgun (WGS) entry which is preliminary data.</text>
</comment>
<organism evidence="2 3">
    <name type="scientific">Rhizobium loti</name>
    <name type="common">Mesorhizobium loti</name>
    <dbReference type="NCBI Taxonomy" id="381"/>
    <lineage>
        <taxon>Bacteria</taxon>
        <taxon>Pseudomonadati</taxon>
        <taxon>Pseudomonadota</taxon>
        <taxon>Alphaproteobacteria</taxon>
        <taxon>Hyphomicrobiales</taxon>
        <taxon>Phyllobacteriaceae</taxon>
        <taxon>Mesorhizobium</taxon>
    </lineage>
</organism>